<dbReference type="Proteomes" id="UP000091820">
    <property type="component" value="Unassembled WGS sequence"/>
</dbReference>
<feature type="compositionally biased region" description="Basic and acidic residues" evidence="1">
    <location>
        <begin position="13"/>
        <end position="24"/>
    </location>
</feature>
<dbReference type="AlphaFoldDB" id="A0A1A9W065"/>
<evidence type="ECO:0000313" key="3">
    <source>
        <dbReference type="Proteomes" id="UP000091820"/>
    </source>
</evidence>
<accession>A0A1A9W065</accession>
<proteinExistence type="predicted"/>
<reference evidence="3" key="1">
    <citation type="submission" date="2014-03" db="EMBL/GenBank/DDBJ databases">
        <authorList>
            <person name="Aksoy S."/>
            <person name="Warren W."/>
            <person name="Wilson R.K."/>
        </authorList>
    </citation>
    <scope>NUCLEOTIDE SEQUENCE [LARGE SCALE GENOMIC DNA]</scope>
    <source>
        <strain evidence="3">IAEA</strain>
    </source>
</reference>
<keyword evidence="3" id="KW-1185">Reference proteome</keyword>
<feature type="compositionally biased region" description="Polar residues" evidence="1">
    <location>
        <begin position="1"/>
        <end position="10"/>
    </location>
</feature>
<evidence type="ECO:0000313" key="2">
    <source>
        <dbReference type="EnsemblMetazoa" id="GBRI001243-PA"/>
    </source>
</evidence>
<dbReference type="EnsemblMetazoa" id="GBRI001243-RA">
    <property type="protein sequence ID" value="GBRI001243-PA"/>
    <property type="gene ID" value="GBRI001243"/>
</dbReference>
<protein>
    <submittedName>
        <fullName evidence="2">Uncharacterized protein</fullName>
    </submittedName>
</protein>
<feature type="region of interest" description="Disordered" evidence="1">
    <location>
        <begin position="1"/>
        <end position="24"/>
    </location>
</feature>
<reference evidence="2" key="2">
    <citation type="submission" date="2020-05" db="UniProtKB">
        <authorList>
            <consortium name="EnsemblMetazoa"/>
        </authorList>
    </citation>
    <scope>IDENTIFICATION</scope>
    <source>
        <strain evidence="2">IAEA</strain>
    </source>
</reference>
<dbReference type="VEuPathDB" id="VectorBase:GBRI001243"/>
<name>A0A1A9W065_9MUSC</name>
<evidence type="ECO:0000256" key="1">
    <source>
        <dbReference type="SAM" id="MobiDB-lite"/>
    </source>
</evidence>
<sequence length="203" mass="23895">MEIETNMSRSRSAKTDLSVKSKNKLPEKVTKKIVPKGKAPIIKEKLNEKQIKKQKIHINTLRNTSRRKIPRKTLMESLQMLRNSDHEIWTDQNVSCNPSIHRCYENNPAMTNTYVKLQYARQCLLRRDWKNLIKVLNISMVDEKESCYYPLFVKYAAICLAHVDRQQFNIFTKVITASDPETIMKKCTEFNPNIERCYKNKAK</sequence>
<organism evidence="2 3">
    <name type="scientific">Glossina brevipalpis</name>
    <dbReference type="NCBI Taxonomy" id="37001"/>
    <lineage>
        <taxon>Eukaryota</taxon>
        <taxon>Metazoa</taxon>
        <taxon>Ecdysozoa</taxon>
        <taxon>Arthropoda</taxon>
        <taxon>Hexapoda</taxon>
        <taxon>Insecta</taxon>
        <taxon>Pterygota</taxon>
        <taxon>Neoptera</taxon>
        <taxon>Endopterygota</taxon>
        <taxon>Diptera</taxon>
        <taxon>Brachycera</taxon>
        <taxon>Muscomorpha</taxon>
        <taxon>Hippoboscoidea</taxon>
        <taxon>Glossinidae</taxon>
        <taxon>Glossina</taxon>
    </lineage>
</organism>